<dbReference type="GO" id="GO:0046872">
    <property type="term" value="F:metal ion binding"/>
    <property type="evidence" value="ECO:0007669"/>
    <property type="project" value="UniProtKB-KW"/>
</dbReference>
<keyword evidence="1" id="KW-0349">Heme</keyword>
<feature type="domain" description="Cytochrome c" evidence="4">
    <location>
        <begin position="41"/>
        <end position="135"/>
    </location>
</feature>
<sequence>MKNVFLMTAIAVAGLLTNIAAHADSVTTLQSVYQTQGAGEFSENAGEKMWQQPYLNKKSGKQRSCQTCHGKDLTRSGKHVRTGKVIDPLSPSTNSERLTKVKFIKKWFKRNCKWTIGRECSAQEKGDFLEYLKGL</sequence>
<evidence type="ECO:0000256" key="1">
    <source>
        <dbReference type="ARBA" id="ARBA00022617"/>
    </source>
</evidence>
<dbReference type="InterPro" id="IPR009056">
    <property type="entry name" value="Cyt_c-like_dom"/>
</dbReference>
<accession>A0A3B0ZWW7</accession>
<dbReference type="GO" id="GO:0009055">
    <property type="term" value="F:electron transfer activity"/>
    <property type="evidence" value="ECO:0007669"/>
    <property type="project" value="InterPro"/>
</dbReference>
<name>A0A3B0ZWW7_9ZZZZ</name>
<dbReference type="InterPro" id="IPR015170">
    <property type="entry name" value="DUF1924_SHP"/>
</dbReference>
<dbReference type="AlphaFoldDB" id="A0A3B0ZWW7"/>
<evidence type="ECO:0000256" key="2">
    <source>
        <dbReference type="ARBA" id="ARBA00022723"/>
    </source>
</evidence>
<reference evidence="5" key="1">
    <citation type="submission" date="2018-06" db="EMBL/GenBank/DDBJ databases">
        <authorList>
            <person name="Zhirakovskaya E."/>
        </authorList>
    </citation>
    <scope>NUCLEOTIDE SEQUENCE</scope>
</reference>
<protein>
    <recommendedName>
        <fullName evidence="4">Cytochrome c domain-containing protein</fullName>
    </recommendedName>
</protein>
<dbReference type="EMBL" id="UOFQ01000033">
    <property type="protein sequence ID" value="VAW85954.1"/>
    <property type="molecule type" value="Genomic_DNA"/>
</dbReference>
<dbReference type="SUPFAM" id="SSF46626">
    <property type="entry name" value="Cytochrome c"/>
    <property type="match status" value="1"/>
</dbReference>
<evidence type="ECO:0000256" key="3">
    <source>
        <dbReference type="ARBA" id="ARBA00023004"/>
    </source>
</evidence>
<organism evidence="5">
    <name type="scientific">hydrothermal vent metagenome</name>
    <dbReference type="NCBI Taxonomy" id="652676"/>
    <lineage>
        <taxon>unclassified sequences</taxon>
        <taxon>metagenomes</taxon>
        <taxon>ecological metagenomes</taxon>
    </lineage>
</organism>
<evidence type="ECO:0000313" key="5">
    <source>
        <dbReference type="EMBL" id="VAW85954.1"/>
    </source>
</evidence>
<dbReference type="PROSITE" id="PS51007">
    <property type="entry name" value="CYTC"/>
    <property type="match status" value="1"/>
</dbReference>
<gene>
    <name evidence="5" type="ORF">MNBD_GAMMA17-1087</name>
</gene>
<dbReference type="Pfam" id="PF09086">
    <property type="entry name" value="DUF1924"/>
    <property type="match status" value="1"/>
</dbReference>
<dbReference type="GO" id="GO:0020037">
    <property type="term" value="F:heme binding"/>
    <property type="evidence" value="ECO:0007669"/>
    <property type="project" value="InterPro"/>
</dbReference>
<keyword evidence="3" id="KW-0408">Iron</keyword>
<keyword evidence="2" id="KW-0479">Metal-binding</keyword>
<dbReference type="Gene3D" id="1.10.760.10">
    <property type="entry name" value="Cytochrome c-like domain"/>
    <property type="match status" value="1"/>
</dbReference>
<evidence type="ECO:0000259" key="4">
    <source>
        <dbReference type="PROSITE" id="PS51007"/>
    </source>
</evidence>
<dbReference type="InterPro" id="IPR036909">
    <property type="entry name" value="Cyt_c-like_dom_sf"/>
</dbReference>
<proteinExistence type="predicted"/>